<dbReference type="Pfam" id="PF00890">
    <property type="entry name" value="FAD_binding_2"/>
    <property type="match status" value="1"/>
</dbReference>
<comment type="cofactor">
    <cofactor evidence="1">
        <name>FAD</name>
        <dbReference type="ChEBI" id="CHEBI:57692"/>
    </cofactor>
</comment>
<evidence type="ECO:0000256" key="2">
    <source>
        <dbReference type="ARBA" id="ARBA00022630"/>
    </source>
</evidence>
<name>A0A5K1JW16_9APHY</name>
<proteinExistence type="predicted"/>
<organism evidence="6">
    <name type="scientific">Ganoderma boninense</name>
    <dbReference type="NCBI Taxonomy" id="34458"/>
    <lineage>
        <taxon>Eukaryota</taxon>
        <taxon>Fungi</taxon>
        <taxon>Dikarya</taxon>
        <taxon>Basidiomycota</taxon>
        <taxon>Agaricomycotina</taxon>
        <taxon>Agaricomycetes</taxon>
        <taxon>Polyporales</taxon>
        <taxon>Polyporaceae</taxon>
        <taxon>Ganoderma</taxon>
    </lineage>
</organism>
<evidence type="ECO:0000256" key="4">
    <source>
        <dbReference type="ARBA" id="ARBA00023002"/>
    </source>
</evidence>
<gene>
    <name evidence="6" type="primary">Q32WF7</name>
</gene>
<dbReference type="Gene3D" id="3.50.50.60">
    <property type="entry name" value="FAD/NAD(P)-binding domain"/>
    <property type="match status" value="1"/>
</dbReference>
<dbReference type="AlphaFoldDB" id="A0A5K1JW16"/>
<dbReference type="InterPro" id="IPR003953">
    <property type="entry name" value="FAD-dep_OxRdtase_2_FAD-bd"/>
</dbReference>
<accession>A0A5K1JW16</accession>
<evidence type="ECO:0000256" key="1">
    <source>
        <dbReference type="ARBA" id="ARBA00001974"/>
    </source>
</evidence>
<keyword evidence="2" id="KW-0285">Flavoprotein</keyword>
<evidence type="ECO:0000259" key="5">
    <source>
        <dbReference type="Pfam" id="PF00890"/>
    </source>
</evidence>
<feature type="domain" description="FAD-dependent oxidoreductase 2 FAD-binding" evidence="5">
    <location>
        <begin position="16"/>
        <end position="234"/>
    </location>
</feature>
<dbReference type="GO" id="GO:0016491">
    <property type="term" value="F:oxidoreductase activity"/>
    <property type="evidence" value="ECO:0007669"/>
    <property type="project" value="UniProtKB-KW"/>
</dbReference>
<protein>
    <submittedName>
        <fullName evidence="6">Mannitol dehydrogenase</fullName>
    </submittedName>
</protein>
<dbReference type="EMBL" id="LR725415">
    <property type="protein sequence ID" value="VWO96159.1"/>
    <property type="molecule type" value="Genomic_DNA"/>
</dbReference>
<keyword evidence="3" id="KW-0274">FAD</keyword>
<evidence type="ECO:0000256" key="3">
    <source>
        <dbReference type="ARBA" id="ARBA00022827"/>
    </source>
</evidence>
<dbReference type="InterPro" id="IPR036188">
    <property type="entry name" value="FAD/NAD-bd_sf"/>
</dbReference>
<evidence type="ECO:0000313" key="6">
    <source>
        <dbReference type="EMBL" id="VWO96159.1"/>
    </source>
</evidence>
<reference evidence="6" key="1">
    <citation type="submission" date="2019-10" db="EMBL/GenBank/DDBJ databases">
        <authorList>
            <person name="Nor Muhammad N."/>
        </authorList>
    </citation>
    <scope>NUCLEOTIDE SEQUENCE</scope>
</reference>
<sequence>MSAKQATSPPPDYIYDCVVVGSGHAGSCAALAAHDAGCKRVLIVDKCPPEWVGGNGYFTAGAHRTVHGGLDDLLPLVTNVAPDAAQSIDLAPYTADAFTHDIMRLGAGRSDPRIVQAVVDGSRDAVGWLRERVRVPFILPFHRQAYLVDGRQVFWGGLSLSVEDGGKGLIAAHRAALEAAGIETWFEAPATELVVDGESKSIAGLVVSRHGEPVSLRAPAVVLACGGFEANRALRAQYLGPEWDRAKVR</sequence>
<dbReference type="InterPro" id="IPR050315">
    <property type="entry name" value="FAD-oxidoreductase_2"/>
</dbReference>
<keyword evidence="4" id="KW-0560">Oxidoreductase</keyword>
<dbReference type="SUPFAM" id="SSF51905">
    <property type="entry name" value="FAD/NAD(P)-binding domain"/>
    <property type="match status" value="1"/>
</dbReference>
<dbReference type="PANTHER" id="PTHR43400">
    <property type="entry name" value="FUMARATE REDUCTASE"/>
    <property type="match status" value="1"/>
</dbReference>
<dbReference type="PANTHER" id="PTHR43400:SF7">
    <property type="entry name" value="FAD-DEPENDENT OXIDOREDUCTASE 2 FAD BINDING DOMAIN-CONTAINING PROTEIN"/>
    <property type="match status" value="1"/>
</dbReference>